<accession>A0A4X2KZ54</accession>
<reference evidence="5" key="1">
    <citation type="submission" date="2018-12" db="EMBL/GenBank/DDBJ databases">
        <authorList>
            <person name="Yazar S."/>
        </authorList>
    </citation>
    <scope>NUCLEOTIDE SEQUENCE [LARGE SCALE GENOMIC DNA]</scope>
</reference>
<dbReference type="Ensembl" id="ENSVURT00010019991.1">
    <property type="protein sequence ID" value="ENSVURP00010017609.1"/>
    <property type="gene ID" value="ENSVURG00010013425.1"/>
</dbReference>
<dbReference type="Pfam" id="PF12937">
    <property type="entry name" value="F-box-like"/>
    <property type="match status" value="1"/>
</dbReference>
<dbReference type="SUPFAM" id="SSF81383">
    <property type="entry name" value="F-box domain"/>
    <property type="match status" value="1"/>
</dbReference>
<dbReference type="SMART" id="SM00320">
    <property type="entry name" value="WD40"/>
    <property type="match status" value="3"/>
</dbReference>
<dbReference type="GeneTree" id="ENSGT00940000162955"/>
<name>A0A4X2KZ54_VOMUR</name>
<dbReference type="AlphaFoldDB" id="A0A4X2KZ54"/>
<dbReference type="InterPro" id="IPR001680">
    <property type="entry name" value="WD40_rpt"/>
</dbReference>
<reference evidence="4" key="3">
    <citation type="submission" date="2025-09" db="UniProtKB">
        <authorList>
            <consortium name="Ensembl"/>
        </authorList>
    </citation>
    <scope>IDENTIFICATION</scope>
</reference>
<feature type="domain" description="F-box" evidence="3">
    <location>
        <begin position="1"/>
        <end position="47"/>
    </location>
</feature>
<protein>
    <recommendedName>
        <fullName evidence="3">F-box domain-containing protein</fullName>
    </recommendedName>
</protein>
<dbReference type="RefSeq" id="XP_027692680.1">
    <property type="nucleotide sequence ID" value="XM_027836879.1"/>
</dbReference>
<evidence type="ECO:0000256" key="2">
    <source>
        <dbReference type="ARBA" id="ARBA00022737"/>
    </source>
</evidence>
<dbReference type="Gene3D" id="2.130.10.10">
    <property type="entry name" value="YVTN repeat-like/Quinoprotein amine dehydrogenase"/>
    <property type="match status" value="1"/>
</dbReference>
<evidence type="ECO:0000259" key="3">
    <source>
        <dbReference type="PROSITE" id="PS50181"/>
    </source>
</evidence>
<keyword evidence="1" id="KW-0853">WD repeat</keyword>
<dbReference type="Proteomes" id="UP000314987">
    <property type="component" value="Unassembled WGS sequence"/>
</dbReference>
<dbReference type="InterPro" id="IPR001810">
    <property type="entry name" value="F-box_dom"/>
</dbReference>
<gene>
    <name evidence="4" type="primary">FBXW12</name>
</gene>
<dbReference type="OMA" id="CSPDQQW"/>
<dbReference type="GeneID" id="114024049"/>
<keyword evidence="5" id="KW-1185">Reference proteome</keyword>
<dbReference type="SUPFAM" id="SSF50978">
    <property type="entry name" value="WD40 repeat-like"/>
    <property type="match status" value="1"/>
</dbReference>
<dbReference type="InterPro" id="IPR050505">
    <property type="entry name" value="WDR55/POC1"/>
</dbReference>
<dbReference type="PANTHER" id="PTHR44019">
    <property type="entry name" value="WD REPEAT-CONTAINING PROTEIN 55"/>
    <property type="match status" value="1"/>
</dbReference>
<dbReference type="InterPro" id="IPR036047">
    <property type="entry name" value="F-box-like_dom_sf"/>
</dbReference>
<evidence type="ECO:0000313" key="5">
    <source>
        <dbReference type="Proteomes" id="UP000314987"/>
    </source>
</evidence>
<dbReference type="STRING" id="29139.ENSVURP00010017609"/>
<dbReference type="CTD" id="285231"/>
<evidence type="ECO:0000313" key="4">
    <source>
        <dbReference type="Ensembl" id="ENSVURP00010017609.1"/>
    </source>
</evidence>
<sequence length="468" mass="52283">MGTPAALPLDGLLHVFSFLEAPDLLRAAQVDKVWNEAAEYAFLWRRLSLSRWTFCNISQASKGAQTWKQYYLHRSQLEHQMARGRPSQDFTCKAISGHEGKIDGMAYLSAIEHRFDGQEKSVVCTVSADCTVRAWNVQEGTQIWSSSVQPAPLRSLLTVPEHQLVITRDEQGTIKVWDGQTGKEQATFITHSTWCNLVLCGVPENPFLTVAITEGVLYTLTVPCLKEVSRVTAFQNCHIDLLLCSPDKNWLLVGSTETPDVLAEVFHRDSLTRPSEDKPLSNSLPVGECRNASWAPREAARLIVLHEDRTTRNLSVTTFDIASKRSKNKVEILAQQVASFILPESSRMPHILESHGSDIILLGCGSGMTIFSITGNLLASFQDHHQTITSIWVDSFRVVTSSQDISLRVYTWKREKNTVVLKSCYHLLGGSHRWSSGFTDVACDNVSIVAVETRKCGKSILKAYFFNL</sequence>
<dbReference type="PROSITE" id="PS50181">
    <property type="entry name" value="FBOX"/>
    <property type="match status" value="1"/>
</dbReference>
<dbReference type="OrthoDB" id="63265at2759"/>
<dbReference type="InterPro" id="IPR036322">
    <property type="entry name" value="WD40_repeat_dom_sf"/>
</dbReference>
<reference evidence="4" key="2">
    <citation type="submission" date="2025-08" db="UniProtKB">
        <authorList>
            <consortium name="Ensembl"/>
        </authorList>
    </citation>
    <scope>IDENTIFICATION</scope>
</reference>
<organism evidence="4 5">
    <name type="scientific">Vombatus ursinus</name>
    <name type="common">Common wombat</name>
    <dbReference type="NCBI Taxonomy" id="29139"/>
    <lineage>
        <taxon>Eukaryota</taxon>
        <taxon>Metazoa</taxon>
        <taxon>Chordata</taxon>
        <taxon>Craniata</taxon>
        <taxon>Vertebrata</taxon>
        <taxon>Euteleostomi</taxon>
        <taxon>Mammalia</taxon>
        <taxon>Metatheria</taxon>
        <taxon>Diprotodontia</taxon>
        <taxon>Vombatidae</taxon>
        <taxon>Vombatus</taxon>
    </lineage>
</organism>
<evidence type="ECO:0000256" key="1">
    <source>
        <dbReference type="ARBA" id="ARBA00022574"/>
    </source>
</evidence>
<keyword evidence="2" id="KW-0677">Repeat</keyword>
<dbReference type="Gene3D" id="1.20.1280.50">
    <property type="match status" value="1"/>
</dbReference>
<dbReference type="PANTHER" id="PTHR44019:SF17">
    <property type="entry name" value="F-BOX_WD REPEAT-CONTAINING PROTEIN 12"/>
    <property type="match status" value="1"/>
</dbReference>
<dbReference type="InterPro" id="IPR015943">
    <property type="entry name" value="WD40/YVTN_repeat-like_dom_sf"/>
</dbReference>
<proteinExistence type="predicted"/>